<dbReference type="EMBL" id="JBHSGP010000014">
    <property type="protein sequence ID" value="MFC4723450.1"/>
    <property type="molecule type" value="Genomic_DNA"/>
</dbReference>
<dbReference type="Proteomes" id="UP001595953">
    <property type="component" value="Unassembled WGS sequence"/>
</dbReference>
<dbReference type="InterPro" id="IPR002347">
    <property type="entry name" value="SDR_fam"/>
</dbReference>
<evidence type="ECO:0000313" key="2">
    <source>
        <dbReference type="EMBL" id="MFC4723450.1"/>
    </source>
</evidence>
<dbReference type="InterPro" id="IPR050259">
    <property type="entry name" value="SDR"/>
</dbReference>
<reference evidence="3" key="1">
    <citation type="journal article" date="2019" name="Int. J. Syst. Evol. Microbiol.">
        <title>The Global Catalogue of Microorganisms (GCM) 10K type strain sequencing project: providing services to taxonomists for standard genome sequencing and annotation.</title>
        <authorList>
            <consortium name="The Broad Institute Genomics Platform"/>
            <consortium name="The Broad Institute Genome Sequencing Center for Infectious Disease"/>
            <person name="Wu L."/>
            <person name="Ma J."/>
        </authorList>
    </citation>
    <scope>NUCLEOTIDE SEQUENCE [LARGE SCALE GENOMIC DNA]</scope>
    <source>
        <strain evidence="3">CCUG 63682</strain>
    </source>
</reference>
<dbReference type="CDD" id="cd05344">
    <property type="entry name" value="BKR_like_SDR_like"/>
    <property type="match status" value="1"/>
</dbReference>
<name>A0ABV9N753_9FLAO</name>
<dbReference type="Gene3D" id="3.40.50.720">
    <property type="entry name" value="NAD(P)-binding Rossmann-like Domain"/>
    <property type="match status" value="1"/>
</dbReference>
<dbReference type="RefSeq" id="WP_387964839.1">
    <property type="nucleotide sequence ID" value="NZ_JBHSGP010000014.1"/>
</dbReference>
<organism evidence="2 3">
    <name type="scientific">Geojedonia litorea</name>
    <dbReference type="NCBI Taxonomy" id="1268269"/>
    <lineage>
        <taxon>Bacteria</taxon>
        <taxon>Pseudomonadati</taxon>
        <taxon>Bacteroidota</taxon>
        <taxon>Flavobacteriia</taxon>
        <taxon>Flavobacteriales</taxon>
        <taxon>Flavobacteriaceae</taxon>
        <taxon>Geojedonia</taxon>
    </lineage>
</organism>
<dbReference type="PRINTS" id="PR00081">
    <property type="entry name" value="GDHRDH"/>
</dbReference>
<dbReference type="SUPFAM" id="SSF51735">
    <property type="entry name" value="NAD(P)-binding Rossmann-fold domains"/>
    <property type="match status" value="1"/>
</dbReference>
<dbReference type="InterPro" id="IPR036291">
    <property type="entry name" value="NAD(P)-bd_dom_sf"/>
</dbReference>
<evidence type="ECO:0000313" key="3">
    <source>
        <dbReference type="Proteomes" id="UP001595953"/>
    </source>
</evidence>
<gene>
    <name evidence="2" type="ORF">ACFO5O_14030</name>
</gene>
<keyword evidence="3" id="KW-1185">Reference proteome</keyword>
<comment type="similarity">
    <text evidence="1">Belongs to the short-chain dehydrogenases/reductases (SDR) family.</text>
</comment>
<accession>A0ABV9N753</accession>
<proteinExistence type="inferred from homology"/>
<dbReference type="PANTHER" id="PTHR42879:SF6">
    <property type="entry name" value="NADPH-DEPENDENT REDUCTASE BACG"/>
    <property type="match status" value="1"/>
</dbReference>
<dbReference type="Pfam" id="PF13561">
    <property type="entry name" value="adh_short_C2"/>
    <property type="match status" value="1"/>
</dbReference>
<evidence type="ECO:0000256" key="1">
    <source>
        <dbReference type="ARBA" id="ARBA00006484"/>
    </source>
</evidence>
<comment type="caution">
    <text evidence="2">The sequence shown here is derived from an EMBL/GenBank/DDBJ whole genome shotgun (WGS) entry which is preliminary data.</text>
</comment>
<sequence>MDLKLNNKNALVCGSTAGIGKATAIALAEEGVNVTLMARNEDKLKQVLTELPSHRNHSYIVADFSNPKELQQKVSDFIAKQHGFHILINNTGGPRSGEILNATLEEFENTFTQHLKCNHVLVQTVIPFMKTEGFGRIINIISTSVKEPIPGLGVSNTIRGAVGNWSKTLSIEVGAFGITVNNVLPGFTETERLSEIIKVKAEKEGTTFEAMAEIMKGYAPAKRFAQPEETANVITFLASGPASYVNGINVPVDGGRTKSL</sequence>
<protein>
    <submittedName>
        <fullName evidence="2">SDR family oxidoreductase</fullName>
    </submittedName>
</protein>
<dbReference type="PANTHER" id="PTHR42879">
    <property type="entry name" value="3-OXOACYL-(ACYL-CARRIER-PROTEIN) REDUCTASE"/>
    <property type="match status" value="1"/>
</dbReference>